<dbReference type="FunCoup" id="A0A330L5V9">
    <property type="interactions" value="59"/>
</dbReference>
<comment type="similarity">
    <text evidence="2 6">Belongs to the flagella basal body rod proteins family.</text>
</comment>
<reference evidence="9" key="1">
    <citation type="submission" date="2018-04" db="EMBL/GenBank/DDBJ databases">
        <authorList>
            <person name="Lucker S."/>
            <person name="Sakoula D."/>
        </authorList>
    </citation>
    <scope>NUCLEOTIDE SEQUENCE [LARGE SCALE GENOMIC DNA]</scope>
</reference>
<protein>
    <recommendedName>
        <fullName evidence="3 6">Flagellar basal body rod protein FlgB</fullName>
    </recommendedName>
</protein>
<evidence type="ECO:0000256" key="1">
    <source>
        <dbReference type="ARBA" id="ARBA00004117"/>
    </source>
</evidence>
<comment type="subunit">
    <text evidence="6">The basal body constitutes a major portion of the flagellar organelle and consists of a number of rings mounted on a central rod.</text>
</comment>
<keyword evidence="8" id="KW-0969">Cilium</keyword>
<evidence type="ECO:0000256" key="4">
    <source>
        <dbReference type="ARBA" id="ARBA00023143"/>
    </source>
</evidence>
<evidence type="ECO:0000313" key="8">
    <source>
        <dbReference type="EMBL" id="SPP65215.1"/>
    </source>
</evidence>
<dbReference type="Proteomes" id="UP000248168">
    <property type="component" value="Unassembled WGS sequence"/>
</dbReference>
<evidence type="ECO:0000256" key="3">
    <source>
        <dbReference type="ARBA" id="ARBA00014376"/>
    </source>
</evidence>
<dbReference type="RefSeq" id="WP_181416781.1">
    <property type="nucleotide sequence ID" value="NZ_OUNR01000016.1"/>
</dbReference>
<accession>A0A330L5V9</accession>
<feature type="domain" description="Flagellar basal body rod protein N-terminal" evidence="7">
    <location>
        <begin position="19"/>
        <end position="38"/>
    </location>
</feature>
<dbReference type="InterPro" id="IPR001444">
    <property type="entry name" value="Flag_bb_rod_N"/>
</dbReference>
<dbReference type="InterPro" id="IPR006300">
    <property type="entry name" value="FlgB"/>
</dbReference>
<evidence type="ECO:0000313" key="9">
    <source>
        <dbReference type="Proteomes" id="UP000248168"/>
    </source>
</evidence>
<keyword evidence="8" id="KW-0966">Cell projection</keyword>
<dbReference type="GO" id="GO:0071973">
    <property type="term" value="P:bacterial-type flagellum-dependent cell motility"/>
    <property type="evidence" value="ECO:0007669"/>
    <property type="project" value="InterPro"/>
</dbReference>
<dbReference type="Pfam" id="PF00460">
    <property type="entry name" value="Flg_bb_rod"/>
    <property type="match status" value="1"/>
</dbReference>
<gene>
    <name evidence="8" type="primary">flgB</name>
    <name evidence="8" type="ORF">NITLEN_30129</name>
</gene>
<dbReference type="NCBIfam" id="TIGR01396">
    <property type="entry name" value="FlgB"/>
    <property type="match status" value="1"/>
</dbReference>
<evidence type="ECO:0000256" key="2">
    <source>
        <dbReference type="ARBA" id="ARBA00009677"/>
    </source>
</evidence>
<dbReference type="EMBL" id="OUNR01000016">
    <property type="protein sequence ID" value="SPP65215.1"/>
    <property type="molecule type" value="Genomic_DNA"/>
</dbReference>
<organism evidence="8 9">
    <name type="scientific">Nitrospira lenta</name>
    <dbReference type="NCBI Taxonomy" id="1436998"/>
    <lineage>
        <taxon>Bacteria</taxon>
        <taxon>Pseudomonadati</taxon>
        <taxon>Nitrospirota</taxon>
        <taxon>Nitrospiria</taxon>
        <taxon>Nitrospirales</taxon>
        <taxon>Nitrospiraceae</taxon>
        <taxon>Nitrospira</taxon>
    </lineage>
</organism>
<sequence length="135" mass="14767">MELIDKTMQLLHRSLDLSSARQRVIASNLANEETPGYRASDLQFAQQLRAAHKGRFPLTMAVTQGQHIGLRGQGYQAVTGKLAEVPAGDLPMDANSVNLELEMAKSSDNAGQYNTAATITAQRFRQLLSAIRDAR</sequence>
<evidence type="ECO:0000256" key="6">
    <source>
        <dbReference type="PIRNR" id="PIRNR002889"/>
    </source>
</evidence>
<name>A0A330L5V9_9BACT</name>
<dbReference type="GO" id="GO:0030694">
    <property type="term" value="C:bacterial-type flagellum basal body, rod"/>
    <property type="evidence" value="ECO:0007669"/>
    <property type="project" value="InterPro"/>
</dbReference>
<proteinExistence type="inferred from homology"/>
<evidence type="ECO:0000259" key="7">
    <source>
        <dbReference type="Pfam" id="PF00460"/>
    </source>
</evidence>
<dbReference type="PIRSF" id="PIRSF002889">
    <property type="entry name" value="Rod_FlgB"/>
    <property type="match status" value="1"/>
</dbReference>
<keyword evidence="9" id="KW-1185">Reference proteome</keyword>
<evidence type="ECO:0000256" key="5">
    <source>
        <dbReference type="ARBA" id="ARBA00024934"/>
    </source>
</evidence>
<comment type="subcellular location">
    <subcellularLocation>
        <location evidence="1 6">Bacterial flagellum basal body</location>
    </subcellularLocation>
</comment>
<dbReference type="AlphaFoldDB" id="A0A330L5V9"/>
<comment type="function">
    <text evidence="5 6">Structural component of flagellum, the bacterial motility apparatus. Part of the rod structure of flagellar basal body.</text>
</comment>
<dbReference type="InParanoid" id="A0A330L5V9"/>
<keyword evidence="4 6" id="KW-0975">Bacterial flagellum</keyword>
<keyword evidence="8" id="KW-0282">Flagellum</keyword>